<gene>
    <name evidence="2" type="ORF">PQU94_04740</name>
</gene>
<comment type="caution">
    <text evidence="2">The sequence shown here is derived from an EMBL/GenBank/DDBJ whole genome shotgun (WGS) entry which is preliminary data.</text>
</comment>
<dbReference type="EMBL" id="JAQQKW010000002">
    <property type="protein sequence ID" value="MDC7693586.1"/>
    <property type="molecule type" value="Genomic_DNA"/>
</dbReference>
<keyword evidence="3" id="KW-1185">Reference proteome</keyword>
<evidence type="ECO:0000313" key="3">
    <source>
        <dbReference type="Proteomes" id="UP001216595"/>
    </source>
</evidence>
<dbReference type="CDD" id="cd04301">
    <property type="entry name" value="NAT_SF"/>
    <property type="match status" value="1"/>
</dbReference>
<organism evidence="2 3">
    <name type="scientific">Asticcacaulis currens</name>
    <dbReference type="NCBI Taxonomy" id="2984210"/>
    <lineage>
        <taxon>Bacteria</taxon>
        <taxon>Pseudomonadati</taxon>
        <taxon>Pseudomonadota</taxon>
        <taxon>Alphaproteobacteria</taxon>
        <taxon>Caulobacterales</taxon>
        <taxon>Caulobacteraceae</taxon>
        <taxon>Asticcacaulis</taxon>
    </lineage>
</organism>
<sequence length="181" mass="19685">MSGLAVDSYAFDRLITVEAPVEREAADALVNRVFGPGRYAKTAERLREGNQPIPNLSFVMHRLGQGDETDRSIIGSVRLWPVKIRDAHNVRGEMAFLGPIAVDEAHQSLGIGRALIRLALKAAFDSGITAVLLVGTPAYFQSFGFTRAEGLTLPGPVDYKRLMVLYNPAYRGEALTGAVDK</sequence>
<dbReference type="PROSITE" id="PS51186">
    <property type="entry name" value="GNAT"/>
    <property type="match status" value="1"/>
</dbReference>
<dbReference type="SUPFAM" id="SSF55729">
    <property type="entry name" value="Acyl-CoA N-acyltransferases (Nat)"/>
    <property type="match status" value="1"/>
</dbReference>
<name>A0ABT5IBN3_9CAUL</name>
<dbReference type="RefSeq" id="WP_272740343.1">
    <property type="nucleotide sequence ID" value="NZ_JAQQKW010000002.1"/>
</dbReference>
<dbReference type="Pfam" id="PF00583">
    <property type="entry name" value="Acetyltransf_1"/>
    <property type="match status" value="1"/>
</dbReference>
<feature type="domain" description="N-acetyltransferase" evidence="1">
    <location>
        <begin position="13"/>
        <end position="168"/>
    </location>
</feature>
<evidence type="ECO:0000259" key="1">
    <source>
        <dbReference type="PROSITE" id="PS51186"/>
    </source>
</evidence>
<proteinExistence type="predicted"/>
<reference evidence="2 3" key="1">
    <citation type="submission" date="2023-01" db="EMBL/GenBank/DDBJ databases">
        <title>Novel species of the genus Asticcacaulis isolated from rivers.</title>
        <authorList>
            <person name="Lu H."/>
        </authorList>
    </citation>
    <scope>NUCLEOTIDE SEQUENCE [LARGE SCALE GENOMIC DNA]</scope>
    <source>
        <strain evidence="2 3">DXS10W</strain>
    </source>
</reference>
<dbReference type="InterPro" id="IPR016181">
    <property type="entry name" value="Acyl_CoA_acyltransferase"/>
</dbReference>
<dbReference type="Gene3D" id="3.40.630.30">
    <property type="match status" value="1"/>
</dbReference>
<dbReference type="Proteomes" id="UP001216595">
    <property type="component" value="Unassembled WGS sequence"/>
</dbReference>
<dbReference type="InterPro" id="IPR000182">
    <property type="entry name" value="GNAT_dom"/>
</dbReference>
<evidence type="ECO:0000313" key="2">
    <source>
        <dbReference type="EMBL" id="MDC7693586.1"/>
    </source>
</evidence>
<protein>
    <submittedName>
        <fullName evidence="2">N-acetyltransferase</fullName>
    </submittedName>
</protein>
<accession>A0ABT5IBN3</accession>